<dbReference type="Pfam" id="PF01380">
    <property type="entry name" value="SIS"/>
    <property type="match status" value="1"/>
</dbReference>
<keyword evidence="4" id="KW-1185">Reference proteome</keyword>
<evidence type="ECO:0000259" key="2">
    <source>
        <dbReference type="PROSITE" id="PS51464"/>
    </source>
</evidence>
<dbReference type="InterPro" id="IPR017552">
    <property type="entry name" value="PHI/rmpB"/>
</dbReference>
<feature type="domain" description="SIS" evidence="2">
    <location>
        <begin position="40"/>
        <end position="182"/>
    </location>
</feature>
<dbReference type="SUPFAM" id="SSF53697">
    <property type="entry name" value="SIS domain"/>
    <property type="match status" value="1"/>
</dbReference>
<evidence type="ECO:0000313" key="4">
    <source>
        <dbReference type="Proteomes" id="UP000647339"/>
    </source>
</evidence>
<dbReference type="PANTHER" id="PTHR43443">
    <property type="entry name" value="3-HEXULOSE-6-PHOSPHATE ISOMERASE"/>
    <property type="match status" value="1"/>
</dbReference>
<dbReference type="PROSITE" id="PS51464">
    <property type="entry name" value="SIS"/>
    <property type="match status" value="1"/>
</dbReference>
<dbReference type="PANTHER" id="PTHR43443:SF1">
    <property type="entry name" value="3-HEXULOSE-6-PHOSPHATE ISOMERASE"/>
    <property type="match status" value="1"/>
</dbReference>
<dbReference type="NCBIfam" id="TIGR03127">
    <property type="entry name" value="RuMP_HxlB"/>
    <property type="match status" value="1"/>
</dbReference>
<dbReference type="EMBL" id="BMIU01000015">
    <property type="protein sequence ID" value="GGF39039.1"/>
    <property type="molecule type" value="Genomic_DNA"/>
</dbReference>
<proteinExistence type="inferred from homology"/>
<dbReference type="Gene3D" id="3.40.50.10490">
    <property type="entry name" value="Glucose-6-phosphate isomerase like protein, domain 1"/>
    <property type="match status" value="1"/>
</dbReference>
<evidence type="ECO:0000256" key="1">
    <source>
        <dbReference type="ARBA" id="ARBA00009235"/>
    </source>
</evidence>
<comment type="caution">
    <text evidence="3">The sequence shown here is derived from an EMBL/GenBank/DDBJ whole genome shotgun (WGS) entry which is preliminary data.</text>
</comment>
<organism evidence="3 4">
    <name type="scientific">Echinicola rosea</name>
    <dbReference type="NCBI Taxonomy" id="1807691"/>
    <lineage>
        <taxon>Bacteria</taxon>
        <taxon>Pseudomonadati</taxon>
        <taxon>Bacteroidota</taxon>
        <taxon>Cytophagia</taxon>
        <taxon>Cytophagales</taxon>
        <taxon>Cyclobacteriaceae</taxon>
        <taxon>Echinicola</taxon>
    </lineage>
</organism>
<sequence length="195" mass="21046">MTDQAEIVTKDTSLNSSIKRILEEHQQLFKNISLADPGALVQEIKNANRIFLIGAGRTGFMIKAAAMRLMHLGYQVYVVGETNTPAIGCGDLLIAASGSGTTSSIVRAAETAHQNQAMILAFTTNATSPLAQLAKHTAIIPAAGKQEFNTKVSAQYAGSLFEQSFLILFDGLIHLMWKQGGSAAEELWKRHANME</sequence>
<dbReference type="InterPro" id="IPR001347">
    <property type="entry name" value="SIS_dom"/>
</dbReference>
<comment type="similarity">
    <text evidence="1">Belongs to the SIS family. PHI subfamily.</text>
</comment>
<evidence type="ECO:0000313" key="3">
    <source>
        <dbReference type="EMBL" id="GGF39039.1"/>
    </source>
</evidence>
<dbReference type="Proteomes" id="UP000647339">
    <property type="component" value="Unassembled WGS sequence"/>
</dbReference>
<reference evidence="4" key="1">
    <citation type="journal article" date="2019" name="Int. J. Syst. Evol. Microbiol.">
        <title>The Global Catalogue of Microorganisms (GCM) 10K type strain sequencing project: providing services to taxonomists for standard genome sequencing and annotation.</title>
        <authorList>
            <consortium name="The Broad Institute Genomics Platform"/>
            <consortium name="The Broad Institute Genome Sequencing Center for Infectious Disease"/>
            <person name="Wu L."/>
            <person name="Ma J."/>
        </authorList>
    </citation>
    <scope>NUCLEOTIDE SEQUENCE [LARGE SCALE GENOMIC DNA]</scope>
    <source>
        <strain evidence="4">CGMCC 1.15407</strain>
    </source>
</reference>
<gene>
    <name evidence="3" type="ORF">GCM10011339_29500</name>
</gene>
<dbReference type="RefSeq" id="WP_137403528.1">
    <property type="nucleotide sequence ID" value="NZ_BMIU01000015.1"/>
</dbReference>
<dbReference type="CDD" id="cd05005">
    <property type="entry name" value="SIS_PHI"/>
    <property type="match status" value="1"/>
</dbReference>
<protein>
    <recommendedName>
        <fullName evidence="2">SIS domain-containing protein</fullName>
    </recommendedName>
</protein>
<accession>A0ABQ1V5Y3</accession>
<dbReference type="InterPro" id="IPR046348">
    <property type="entry name" value="SIS_dom_sf"/>
</dbReference>
<name>A0ABQ1V5Y3_9BACT</name>